<dbReference type="EMBL" id="JBANRG010000002">
    <property type="protein sequence ID" value="KAK7470488.1"/>
    <property type="molecule type" value="Genomic_DNA"/>
</dbReference>
<evidence type="ECO:0000313" key="3">
    <source>
        <dbReference type="Proteomes" id="UP001498398"/>
    </source>
</evidence>
<dbReference type="SMART" id="SM00726">
    <property type="entry name" value="UIM"/>
    <property type="match status" value="2"/>
</dbReference>
<name>A0ABR1K0D9_9AGAR</name>
<dbReference type="Proteomes" id="UP001498398">
    <property type="component" value="Unassembled WGS sequence"/>
</dbReference>
<feature type="compositionally biased region" description="Basic and acidic residues" evidence="1">
    <location>
        <begin position="227"/>
        <end position="238"/>
    </location>
</feature>
<feature type="compositionally biased region" description="Low complexity" evidence="1">
    <location>
        <begin position="295"/>
        <end position="327"/>
    </location>
</feature>
<feature type="region of interest" description="Disordered" evidence="1">
    <location>
        <begin position="1"/>
        <end position="378"/>
    </location>
</feature>
<comment type="caution">
    <text evidence="2">The sequence shown here is derived from an EMBL/GenBank/DDBJ whole genome shotgun (WGS) entry which is preliminary data.</text>
</comment>
<evidence type="ECO:0000256" key="1">
    <source>
        <dbReference type="SAM" id="MobiDB-lite"/>
    </source>
</evidence>
<dbReference type="PROSITE" id="PS50330">
    <property type="entry name" value="UIM"/>
    <property type="match status" value="2"/>
</dbReference>
<evidence type="ECO:0000313" key="2">
    <source>
        <dbReference type="EMBL" id="KAK7470488.1"/>
    </source>
</evidence>
<feature type="compositionally biased region" description="Polar residues" evidence="1">
    <location>
        <begin position="274"/>
        <end position="294"/>
    </location>
</feature>
<keyword evidence="3" id="KW-1185">Reference proteome</keyword>
<proteinExistence type="predicted"/>
<feature type="region of interest" description="Disordered" evidence="1">
    <location>
        <begin position="585"/>
        <end position="623"/>
    </location>
</feature>
<feature type="compositionally biased region" description="Polar residues" evidence="1">
    <location>
        <begin position="587"/>
        <end position="597"/>
    </location>
</feature>
<feature type="compositionally biased region" description="Basic and acidic residues" evidence="1">
    <location>
        <begin position="115"/>
        <end position="125"/>
    </location>
</feature>
<reference evidence="2 3" key="1">
    <citation type="submission" date="2024-01" db="EMBL/GenBank/DDBJ databases">
        <title>A draft genome for the cacao thread blight pathogen Marasmiellus scandens.</title>
        <authorList>
            <person name="Baruah I.K."/>
            <person name="Leung J."/>
            <person name="Bukari Y."/>
            <person name="Amoako-Attah I."/>
            <person name="Meinhardt L.W."/>
            <person name="Bailey B.A."/>
            <person name="Cohen S.P."/>
        </authorList>
    </citation>
    <scope>NUCLEOTIDE SEQUENCE [LARGE SCALE GENOMIC DNA]</scope>
    <source>
        <strain evidence="2 3">GH-19</strain>
    </source>
</reference>
<accession>A0ABR1K0D9</accession>
<sequence length="636" mass="68880">MYSYNNSQEQDDHPPPMLANGQRRAASVPRPLQTPPSTVHKADIFFSNTEHGGLHRSRTAPAPLPPKPYSYASSPPPVPPLPSAPPLLPPPPPVPRETRPVTSENDDLQAAIEISKSESAKRAEYLDSLSSQEEEDLARALQESLRLSASTASQPQSAPLPPLHAPPPSRPSGSRSPKPAHSAPVSRSSSSRKHTGSLGSSPNQSTHSVLNDEALARQLAEEEEENERLRNSGERDGRLPNMPSIDEDEALARRLAAEEEEREATKADEAVPAITTTSFPPNYTESVSTPSQNGSDVSSLLSTSSSGIHSASTTSSFTTTNDTLTLSPQRRPLSADHATSSSNVLNVSNTSTRHSTVSLPSLSEDGEDNNNTPGPPLANQFVDSELLVGFSIGFVAPVISHHQVPWQGVMPNIISLPHGKCPPLHLQAPSWRHLLKLMARLSGTKVEPSIESIANKVNPILRTVVQVVRPHHTASDWRTVVWFTIDHPAPKNAPRKYLNGDVDALPYSYSLIPNLPALLQDSADTAISKTYTIPSTENVPYPVLPISFPNLALYLTAALEEARRYMNDSSSGIRKLAKMIDTCYPSEASQPSSTGRTRNLLGRVMGRGNKNKNNRGRGGNEETYELVTPFVPDEWG</sequence>
<feature type="compositionally biased region" description="Pro residues" evidence="1">
    <location>
        <begin position="62"/>
        <end position="95"/>
    </location>
</feature>
<feature type="compositionally biased region" description="Low complexity" evidence="1">
    <location>
        <begin position="339"/>
        <end position="352"/>
    </location>
</feature>
<feature type="compositionally biased region" description="Basic and acidic residues" evidence="1">
    <location>
        <begin position="250"/>
        <end position="269"/>
    </location>
</feature>
<feature type="compositionally biased region" description="Pro residues" evidence="1">
    <location>
        <begin position="158"/>
        <end position="170"/>
    </location>
</feature>
<gene>
    <name evidence="2" type="ORF">VKT23_001914</name>
</gene>
<organism evidence="2 3">
    <name type="scientific">Marasmiellus scandens</name>
    <dbReference type="NCBI Taxonomy" id="2682957"/>
    <lineage>
        <taxon>Eukaryota</taxon>
        <taxon>Fungi</taxon>
        <taxon>Dikarya</taxon>
        <taxon>Basidiomycota</taxon>
        <taxon>Agaricomycotina</taxon>
        <taxon>Agaricomycetes</taxon>
        <taxon>Agaricomycetidae</taxon>
        <taxon>Agaricales</taxon>
        <taxon>Marasmiineae</taxon>
        <taxon>Omphalotaceae</taxon>
        <taxon>Marasmiellus</taxon>
    </lineage>
</organism>
<dbReference type="InterPro" id="IPR003903">
    <property type="entry name" value="UIM_dom"/>
</dbReference>
<feature type="compositionally biased region" description="Low complexity" evidence="1">
    <location>
        <begin position="147"/>
        <end position="157"/>
    </location>
</feature>
<protein>
    <submittedName>
        <fullName evidence="2">Uncharacterized protein</fullName>
    </submittedName>
</protein>
<feature type="compositionally biased region" description="Low complexity" evidence="1">
    <location>
        <begin position="171"/>
        <end position="189"/>
    </location>
</feature>